<sequence length="302" mass="32063">MGSSQQTIDCVVIGAGPSGLTAAMYLRRFHRHIAVIDDGQSRAHLIPRSHNCPGFLGGVPGTEFLQRLKAQAGDYGVTIRAGRAHALHRLDDGTFQIDDGTAPLHAPCVILATGVRDVLPSVPWAKQAIDIAAIRLCAVCDGYEASDGRIACYGPFDAALRHARFLRTFSRQVYVAPLDADSAGSARRAASSQADVTLLDGPCRLQFDGRDCMVLDARDREHRFDSLYPALGSISQSTLAAAIGARQDEQGDLVVDANQMTSVDGLYAIGDVVSALNQISVGLGHAAIAATAVHNSLPRNPR</sequence>
<protein>
    <submittedName>
        <fullName evidence="4">Thioredoxin reductase (NADPH)</fullName>
    </submittedName>
</protein>
<comment type="caution">
    <text evidence="4">The sequence shown here is derived from an EMBL/GenBank/DDBJ whole genome shotgun (WGS) entry which is preliminary data.</text>
</comment>
<keyword evidence="1" id="KW-0285">Flavoprotein</keyword>
<dbReference type="Pfam" id="PF07992">
    <property type="entry name" value="Pyr_redox_2"/>
    <property type="match status" value="1"/>
</dbReference>
<accession>A0A562L263</accession>
<evidence type="ECO:0000256" key="1">
    <source>
        <dbReference type="ARBA" id="ARBA00022630"/>
    </source>
</evidence>
<evidence type="ECO:0000256" key="2">
    <source>
        <dbReference type="ARBA" id="ARBA00023002"/>
    </source>
</evidence>
<dbReference type="InterPro" id="IPR050097">
    <property type="entry name" value="Ferredoxin-NADP_redctase_2"/>
</dbReference>
<dbReference type="GO" id="GO:0016491">
    <property type="term" value="F:oxidoreductase activity"/>
    <property type="evidence" value="ECO:0007669"/>
    <property type="project" value="UniProtKB-KW"/>
</dbReference>
<dbReference type="SUPFAM" id="SSF51905">
    <property type="entry name" value="FAD/NAD(P)-binding domain"/>
    <property type="match status" value="1"/>
</dbReference>
<dbReference type="Gene3D" id="3.50.50.60">
    <property type="entry name" value="FAD/NAD(P)-binding domain"/>
    <property type="match status" value="2"/>
</dbReference>
<evidence type="ECO:0000259" key="3">
    <source>
        <dbReference type="Pfam" id="PF07992"/>
    </source>
</evidence>
<keyword evidence="5" id="KW-1185">Reference proteome</keyword>
<evidence type="ECO:0000313" key="4">
    <source>
        <dbReference type="EMBL" id="TWI01725.1"/>
    </source>
</evidence>
<name>A0A562L263_9GAMM</name>
<dbReference type="AlphaFoldDB" id="A0A562L263"/>
<feature type="domain" description="FAD/NAD(P)-binding" evidence="3">
    <location>
        <begin position="9"/>
        <end position="283"/>
    </location>
</feature>
<dbReference type="Proteomes" id="UP000315167">
    <property type="component" value="Unassembled WGS sequence"/>
</dbReference>
<dbReference type="InterPro" id="IPR023753">
    <property type="entry name" value="FAD/NAD-binding_dom"/>
</dbReference>
<proteinExistence type="predicted"/>
<evidence type="ECO:0000313" key="5">
    <source>
        <dbReference type="Proteomes" id="UP000315167"/>
    </source>
</evidence>
<dbReference type="PRINTS" id="PR00469">
    <property type="entry name" value="PNDRDTASEII"/>
</dbReference>
<organism evidence="4 5">
    <name type="scientific">Luteimonas cucumeris</name>
    <dbReference type="NCBI Taxonomy" id="985012"/>
    <lineage>
        <taxon>Bacteria</taxon>
        <taxon>Pseudomonadati</taxon>
        <taxon>Pseudomonadota</taxon>
        <taxon>Gammaproteobacteria</taxon>
        <taxon>Lysobacterales</taxon>
        <taxon>Lysobacteraceae</taxon>
        <taxon>Luteimonas</taxon>
    </lineage>
</organism>
<dbReference type="EMBL" id="VLKN01000005">
    <property type="protein sequence ID" value="TWI01725.1"/>
    <property type="molecule type" value="Genomic_DNA"/>
</dbReference>
<dbReference type="InterPro" id="IPR036188">
    <property type="entry name" value="FAD/NAD-bd_sf"/>
</dbReference>
<keyword evidence="2" id="KW-0560">Oxidoreductase</keyword>
<gene>
    <name evidence="4" type="ORF">IP90_02285</name>
</gene>
<dbReference type="PRINTS" id="PR00368">
    <property type="entry name" value="FADPNR"/>
</dbReference>
<dbReference type="RefSeq" id="WP_242007571.1">
    <property type="nucleotide sequence ID" value="NZ_VLKN01000005.1"/>
</dbReference>
<dbReference type="PANTHER" id="PTHR48105">
    <property type="entry name" value="THIOREDOXIN REDUCTASE 1-RELATED-RELATED"/>
    <property type="match status" value="1"/>
</dbReference>
<reference evidence="4 5" key="1">
    <citation type="journal article" date="2015" name="Stand. Genomic Sci.">
        <title>Genomic Encyclopedia of Bacterial and Archaeal Type Strains, Phase III: the genomes of soil and plant-associated and newly described type strains.</title>
        <authorList>
            <person name="Whitman W.B."/>
            <person name="Woyke T."/>
            <person name="Klenk H.P."/>
            <person name="Zhou Y."/>
            <person name="Lilburn T.G."/>
            <person name="Beck B.J."/>
            <person name="De Vos P."/>
            <person name="Vandamme P."/>
            <person name="Eisen J.A."/>
            <person name="Garrity G."/>
            <person name="Hugenholtz P."/>
            <person name="Kyrpides N.C."/>
        </authorList>
    </citation>
    <scope>NUCLEOTIDE SEQUENCE [LARGE SCALE GENOMIC DNA]</scope>
    <source>
        <strain evidence="4 5">CGMCC 1.10821</strain>
    </source>
</reference>